<evidence type="ECO:0000313" key="4">
    <source>
        <dbReference type="Proteomes" id="UP000500791"/>
    </source>
</evidence>
<dbReference type="Proteomes" id="UP000500791">
    <property type="component" value="Chromosome"/>
</dbReference>
<evidence type="ECO:0000313" key="3">
    <source>
        <dbReference type="EMBL" id="QIK39951.1"/>
    </source>
</evidence>
<dbReference type="AlphaFoldDB" id="A0A6G7VIV0"/>
<feature type="region of interest" description="Disordered" evidence="1">
    <location>
        <begin position="116"/>
        <end position="135"/>
    </location>
</feature>
<accession>A0A6G7VIV0</accession>
<keyword evidence="2" id="KW-0472">Membrane</keyword>
<reference evidence="3 4" key="1">
    <citation type="submission" date="2020-03" db="EMBL/GenBank/DDBJ databases">
        <title>Complete genome sequence of Monaibacterium sp. ALG8 with diverse plasmids.</title>
        <authorList>
            <person name="Sun C."/>
        </authorList>
    </citation>
    <scope>NUCLEOTIDE SEQUENCE [LARGE SCALE GENOMIC DNA]</scope>
    <source>
        <strain evidence="3 4">ALG8</strain>
    </source>
</reference>
<dbReference type="RefSeq" id="WP_166188814.1">
    <property type="nucleotide sequence ID" value="NZ_CP049811.1"/>
</dbReference>
<protein>
    <submittedName>
        <fullName evidence="3">Uncharacterized protein</fullName>
    </submittedName>
</protein>
<dbReference type="KEGG" id="mon:G8E03_03755"/>
<evidence type="ECO:0000256" key="2">
    <source>
        <dbReference type="SAM" id="Phobius"/>
    </source>
</evidence>
<keyword evidence="2" id="KW-1133">Transmembrane helix</keyword>
<gene>
    <name evidence="3" type="ORF">G8E03_03755</name>
</gene>
<feature type="transmembrane region" description="Helical" evidence="2">
    <location>
        <begin position="12"/>
        <end position="35"/>
    </location>
</feature>
<proteinExistence type="predicted"/>
<evidence type="ECO:0000256" key="1">
    <source>
        <dbReference type="SAM" id="MobiDB-lite"/>
    </source>
</evidence>
<name>A0A6G7VIV0_9RHOB</name>
<keyword evidence="2" id="KW-0812">Transmembrane</keyword>
<keyword evidence="4" id="KW-1185">Reference proteome</keyword>
<organism evidence="3 4">
    <name type="scientific">Pontivivens nitratireducens</name>
    <dbReference type="NCBI Taxonomy" id="2758038"/>
    <lineage>
        <taxon>Bacteria</taxon>
        <taxon>Pseudomonadati</taxon>
        <taxon>Pseudomonadota</taxon>
        <taxon>Alphaproteobacteria</taxon>
        <taxon>Rhodobacterales</taxon>
        <taxon>Paracoccaceae</taxon>
        <taxon>Pontivivens</taxon>
    </lineage>
</organism>
<dbReference type="EMBL" id="CP049811">
    <property type="protein sequence ID" value="QIK39951.1"/>
    <property type="molecule type" value="Genomic_DNA"/>
</dbReference>
<sequence length="135" mass="14873">MLSRAQAFVSRLWAAAPIATIILSLALAGTFFFGVRTVLFWQDRAIKVQQEQDLADWMTPRYVARSWRVPPAVILEALNAPVPPPDGPMTLAELAEFRGVPVEQVIAEAQSAIAAFREGTPRDTPTGNGRTRRDD</sequence>